<keyword evidence="2" id="KW-1185">Reference proteome</keyword>
<evidence type="ECO:0000313" key="1">
    <source>
        <dbReference type="EMBL" id="GER91210.1"/>
    </source>
</evidence>
<proteinExistence type="predicted"/>
<dbReference type="Gene3D" id="3.40.50.1820">
    <property type="entry name" value="alpha/beta hydrolase"/>
    <property type="match status" value="1"/>
</dbReference>
<accession>A0A5J4KXD7</accession>
<dbReference type="AlphaFoldDB" id="A0A5J4KXD7"/>
<dbReference type="EMBL" id="BKZW01000003">
    <property type="protein sequence ID" value="GER91210.1"/>
    <property type="molecule type" value="Genomic_DNA"/>
</dbReference>
<dbReference type="RefSeq" id="WP_151758870.1">
    <property type="nucleotide sequence ID" value="NZ_BKZW01000003.1"/>
</dbReference>
<dbReference type="InterPro" id="IPR029058">
    <property type="entry name" value="AB_hydrolase_fold"/>
</dbReference>
<evidence type="ECO:0000313" key="2">
    <source>
        <dbReference type="Proteomes" id="UP000326912"/>
    </source>
</evidence>
<reference evidence="1 2" key="1">
    <citation type="submission" date="2019-10" db="EMBL/GenBank/DDBJ databases">
        <title>Dictyobacter vulcani sp. nov., within the class Ktedonobacteria, isolated from soil of volcanic Mt. Zao.</title>
        <authorList>
            <person name="Zheng Y."/>
            <person name="Wang C.M."/>
            <person name="Sakai Y."/>
            <person name="Abe K."/>
            <person name="Yokota A."/>
            <person name="Yabe S."/>
        </authorList>
    </citation>
    <scope>NUCLEOTIDE SEQUENCE [LARGE SCALE GENOMIC DNA]</scope>
    <source>
        <strain evidence="1 2">W12</strain>
    </source>
</reference>
<sequence length="90" mass="10419">MSRARDQFYSGLANVNGTSIFYEVAGQGQPLVLMHSGYSHRKLWDDQFEALAQSYKVVRYDLRGYGNSAVVKTDTPRYADWQDLYGYYNF</sequence>
<protein>
    <recommendedName>
        <fullName evidence="3">AB hydrolase-1 domain-containing protein</fullName>
    </recommendedName>
</protein>
<dbReference type="SUPFAM" id="SSF53474">
    <property type="entry name" value="alpha/beta-Hydrolases"/>
    <property type="match status" value="1"/>
</dbReference>
<dbReference type="Proteomes" id="UP000326912">
    <property type="component" value="Unassembled WGS sequence"/>
</dbReference>
<name>A0A5J4KXD7_9CHLR</name>
<gene>
    <name evidence="1" type="ORF">KDW_53720</name>
</gene>
<comment type="caution">
    <text evidence="1">The sequence shown here is derived from an EMBL/GenBank/DDBJ whole genome shotgun (WGS) entry which is preliminary data.</text>
</comment>
<evidence type="ECO:0008006" key="3">
    <source>
        <dbReference type="Google" id="ProtNLM"/>
    </source>
</evidence>
<organism evidence="1 2">
    <name type="scientific">Dictyobacter vulcani</name>
    <dbReference type="NCBI Taxonomy" id="2607529"/>
    <lineage>
        <taxon>Bacteria</taxon>
        <taxon>Bacillati</taxon>
        <taxon>Chloroflexota</taxon>
        <taxon>Ktedonobacteria</taxon>
        <taxon>Ktedonobacterales</taxon>
        <taxon>Dictyobacteraceae</taxon>
        <taxon>Dictyobacter</taxon>
    </lineage>
</organism>